<dbReference type="Proteomes" id="UP000578352">
    <property type="component" value="Unassembled WGS sequence"/>
</dbReference>
<dbReference type="EMBL" id="JACCFL010000001">
    <property type="protein sequence ID" value="NYJ24925.1"/>
    <property type="molecule type" value="Genomic_DNA"/>
</dbReference>
<feature type="region of interest" description="Disordered" evidence="1">
    <location>
        <begin position="80"/>
        <end position="117"/>
    </location>
</feature>
<feature type="region of interest" description="Disordered" evidence="1">
    <location>
        <begin position="189"/>
        <end position="241"/>
    </location>
</feature>
<organism evidence="2 3">
    <name type="scientific">Leifsonia shinshuensis</name>
    <dbReference type="NCBI Taxonomy" id="150026"/>
    <lineage>
        <taxon>Bacteria</taxon>
        <taxon>Bacillati</taxon>
        <taxon>Actinomycetota</taxon>
        <taxon>Actinomycetes</taxon>
        <taxon>Micrococcales</taxon>
        <taxon>Microbacteriaceae</taxon>
        <taxon>Leifsonia</taxon>
    </lineage>
</organism>
<proteinExistence type="predicted"/>
<feature type="compositionally biased region" description="Polar residues" evidence="1">
    <location>
        <begin position="85"/>
        <end position="117"/>
    </location>
</feature>
<reference evidence="2 3" key="1">
    <citation type="submission" date="2020-07" db="EMBL/GenBank/DDBJ databases">
        <title>Sequencing the genomes of 1000 actinobacteria strains.</title>
        <authorList>
            <person name="Klenk H.-P."/>
        </authorList>
    </citation>
    <scope>NUCLEOTIDE SEQUENCE [LARGE SCALE GENOMIC DNA]</scope>
    <source>
        <strain evidence="2 3">DSM 15165</strain>
    </source>
</reference>
<dbReference type="AlphaFoldDB" id="A0A853D2H3"/>
<evidence type="ECO:0000313" key="2">
    <source>
        <dbReference type="EMBL" id="NYJ24925.1"/>
    </source>
</evidence>
<comment type="caution">
    <text evidence="2">The sequence shown here is derived from an EMBL/GenBank/DDBJ whole genome shotgun (WGS) entry which is preliminary data.</text>
</comment>
<evidence type="ECO:0000256" key="1">
    <source>
        <dbReference type="SAM" id="MobiDB-lite"/>
    </source>
</evidence>
<sequence>MGRSLASTTMGPACSRVPLCRSFGRCVSEMSSTSLRAAQKCCRVKPGCTSTLVKTPARSAACASRSTCSRVFTSVKLLKTRGSDSRPTSPATITMSTPPTVRTSQPPNSNVSTNLRVPSTSVPVDFTSQALNGNEYSNLIARTRASAARSNAMGEDSTSSYPPPPIRSVPGGHSKVAAFFARDSKVARANSSGSPATNCCPRRLTQVRGAPLVSGPDDPTSSERPDLPGRNSPTISARGSTPLPVRMTSIVAENGDVTTMRRVGSDVVVQRHVLNAAVGSAIAVATRQGPSSKITVLTVGPMLCAS</sequence>
<accession>A0A853D2H3</accession>
<feature type="region of interest" description="Disordered" evidence="1">
    <location>
        <begin position="147"/>
        <end position="167"/>
    </location>
</feature>
<name>A0A853D2H3_9MICO</name>
<evidence type="ECO:0000313" key="3">
    <source>
        <dbReference type="Proteomes" id="UP000578352"/>
    </source>
</evidence>
<gene>
    <name evidence="2" type="ORF">HNR13_003212</name>
</gene>
<protein>
    <submittedName>
        <fullName evidence="2">Uncharacterized protein</fullName>
    </submittedName>
</protein>